<evidence type="ECO:0000313" key="4">
    <source>
        <dbReference type="Proteomes" id="UP000325003"/>
    </source>
</evidence>
<proteinExistence type="predicted"/>
<gene>
    <name evidence="3" type="ORF">F0U44_08810</name>
</gene>
<reference evidence="3 4" key="2">
    <citation type="submission" date="2019-09" db="EMBL/GenBank/DDBJ databases">
        <authorList>
            <person name="Jin C."/>
        </authorList>
    </citation>
    <scope>NUCLEOTIDE SEQUENCE [LARGE SCALE GENOMIC DNA]</scope>
    <source>
        <strain evidence="3 4">BN130099</strain>
    </source>
</reference>
<evidence type="ECO:0000259" key="2">
    <source>
        <dbReference type="Pfam" id="PF03629"/>
    </source>
</evidence>
<sequence>MTDTPRARLVLFGGQSNMLGHRLATGGDKPVSARVWAWDNGGAEGSWRRAELGLPHFNPLGDKANNAALHFAVRLAERLDEDVYLVGHAVNGSSILTWEAEAAENLSRLITETNHALHSAELVAAGIDRVDTVLWHQGESDDPEAWMVPAKLTTLADYRAAFQRMRAALARQPWWTDATCFIAGELVRDGWLSARNDFYSAGALNGPRDAVASSEGLGHTGDHAHLDGQALQTLGRRMYDARVGLL</sequence>
<dbReference type="Pfam" id="PF03629">
    <property type="entry name" value="SASA"/>
    <property type="match status" value="1"/>
</dbReference>
<dbReference type="RefSeq" id="WP_149727930.1">
    <property type="nucleotide sequence ID" value="NZ_VUJV01000003.1"/>
</dbReference>
<reference evidence="3 4" key="1">
    <citation type="submission" date="2019-09" db="EMBL/GenBank/DDBJ databases">
        <title>Nocardioides panacisoli sp. nov., isolated from the soil of a ginseng field.</title>
        <authorList>
            <person name="Cho C."/>
        </authorList>
    </citation>
    <scope>NUCLEOTIDE SEQUENCE [LARGE SCALE GENOMIC DNA]</scope>
    <source>
        <strain evidence="3 4">BN130099</strain>
    </source>
</reference>
<name>A0A5B1LCW1_9ACTN</name>
<protein>
    <submittedName>
        <fullName evidence="3">Sialate O-acetylesterase</fullName>
    </submittedName>
</protein>
<dbReference type="SUPFAM" id="SSF52266">
    <property type="entry name" value="SGNH hydrolase"/>
    <property type="match status" value="1"/>
</dbReference>
<organism evidence="3 4">
    <name type="scientific">Nocardioides humilatus</name>
    <dbReference type="NCBI Taxonomy" id="2607660"/>
    <lineage>
        <taxon>Bacteria</taxon>
        <taxon>Bacillati</taxon>
        <taxon>Actinomycetota</taxon>
        <taxon>Actinomycetes</taxon>
        <taxon>Propionibacteriales</taxon>
        <taxon>Nocardioidaceae</taxon>
        <taxon>Nocardioides</taxon>
    </lineage>
</organism>
<evidence type="ECO:0000313" key="3">
    <source>
        <dbReference type="EMBL" id="KAA1418591.1"/>
    </source>
</evidence>
<dbReference type="InterPro" id="IPR005181">
    <property type="entry name" value="SASA"/>
</dbReference>
<dbReference type="GO" id="GO:0016787">
    <property type="term" value="F:hydrolase activity"/>
    <property type="evidence" value="ECO:0007669"/>
    <property type="project" value="UniProtKB-KW"/>
</dbReference>
<dbReference type="AlphaFoldDB" id="A0A5B1LCW1"/>
<keyword evidence="1" id="KW-0378">Hydrolase</keyword>
<dbReference type="Proteomes" id="UP000325003">
    <property type="component" value="Unassembled WGS sequence"/>
</dbReference>
<evidence type="ECO:0000256" key="1">
    <source>
        <dbReference type="ARBA" id="ARBA00022801"/>
    </source>
</evidence>
<comment type="caution">
    <text evidence="3">The sequence shown here is derived from an EMBL/GenBank/DDBJ whole genome shotgun (WGS) entry which is preliminary data.</text>
</comment>
<accession>A0A5B1LCW1</accession>
<dbReference type="EMBL" id="VUJV01000003">
    <property type="protein sequence ID" value="KAA1418591.1"/>
    <property type="molecule type" value="Genomic_DNA"/>
</dbReference>
<feature type="domain" description="Sialate O-acetylesterase" evidence="2">
    <location>
        <begin position="9"/>
        <end position="241"/>
    </location>
</feature>
<keyword evidence="4" id="KW-1185">Reference proteome</keyword>
<dbReference type="Gene3D" id="3.40.50.1110">
    <property type="entry name" value="SGNH hydrolase"/>
    <property type="match status" value="1"/>
</dbReference>
<dbReference type="InterPro" id="IPR036514">
    <property type="entry name" value="SGNH_hydro_sf"/>
</dbReference>